<dbReference type="OrthoDB" id="10254377at2759"/>
<dbReference type="SMART" id="SM00147">
    <property type="entry name" value="RasGEF"/>
    <property type="match status" value="1"/>
</dbReference>
<protein>
    <recommendedName>
        <fullName evidence="5">Ras-GEF domain-containing protein</fullName>
    </recommendedName>
</protein>
<organism evidence="6 7">
    <name type="scientific">Apophysomyces ossiformis</name>
    <dbReference type="NCBI Taxonomy" id="679940"/>
    <lineage>
        <taxon>Eukaryota</taxon>
        <taxon>Fungi</taxon>
        <taxon>Fungi incertae sedis</taxon>
        <taxon>Mucoromycota</taxon>
        <taxon>Mucoromycotina</taxon>
        <taxon>Mucoromycetes</taxon>
        <taxon>Mucorales</taxon>
        <taxon>Mucorineae</taxon>
        <taxon>Mucoraceae</taxon>
        <taxon>Apophysomyces</taxon>
    </lineage>
</organism>
<dbReference type="GO" id="GO:0007264">
    <property type="term" value="P:small GTPase-mediated signal transduction"/>
    <property type="evidence" value="ECO:0007669"/>
    <property type="project" value="InterPro"/>
</dbReference>
<evidence type="ECO:0000313" key="7">
    <source>
        <dbReference type="Proteomes" id="UP000605846"/>
    </source>
</evidence>
<feature type="compositionally biased region" description="Polar residues" evidence="4">
    <location>
        <begin position="804"/>
        <end position="815"/>
    </location>
</feature>
<feature type="compositionally biased region" description="Polar residues" evidence="4">
    <location>
        <begin position="569"/>
        <end position="593"/>
    </location>
</feature>
<feature type="region of interest" description="Disordered" evidence="4">
    <location>
        <begin position="461"/>
        <end position="602"/>
    </location>
</feature>
<feature type="compositionally biased region" description="Acidic residues" evidence="4">
    <location>
        <begin position="640"/>
        <end position="654"/>
    </location>
</feature>
<feature type="compositionally biased region" description="Basic and acidic residues" evidence="4">
    <location>
        <begin position="535"/>
        <end position="547"/>
    </location>
</feature>
<dbReference type="Proteomes" id="UP000605846">
    <property type="component" value="Unassembled WGS sequence"/>
</dbReference>
<reference evidence="6" key="1">
    <citation type="submission" date="2020-01" db="EMBL/GenBank/DDBJ databases">
        <title>Genome Sequencing of Three Apophysomyces-Like Fungal Strains Confirms a Novel Fungal Genus in the Mucoromycota with divergent Burkholderia-like Endosymbiotic Bacteria.</title>
        <authorList>
            <person name="Stajich J.E."/>
            <person name="Macias A.M."/>
            <person name="Carter-House D."/>
            <person name="Lovett B."/>
            <person name="Kasson L.R."/>
            <person name="Berry K."/>
            <person name="Grigoriev I."/>
            <person name="Chang Y."/>
            <person name="Spatafora J."/>
            <person name="Kasson M.T."/>
        </authorList>
    </citation>
    <scope>NUCLEOTIDE SEQUENCE</scope>
    <source>
        <strain evidence="6">NRRL A-21654</strain>
    </source>
</reference>
<feature type="compositionally biased region" description="Basic and acidic residues" evidence="4">
    <location>
        <begin position="442"/>
        <end position="451"/>
    </location>
</feature>
<evidence type="ECO:0000256" key="1">
    <source>
        <dbReference type="ARBA" id="ARBA00022658"/>
    </source>
</evidence>
<feature type="coiled-coil region" evidence="3">
    <location>
        <begin position="20"/>
        <end position="69"/>
    </location>
</feature>
<gene>
    <name evidence="6" type="ORF">EC973_008830</name>
</gene>
<name>A0A8H7C0H4_9FUNG</name>
<dbReference type="InterPro" id="IPR023578">
    <property type="entry name" value="Ras_GEF_dom_sf"/>
</dbReference>
<dbReference type="Gene3D" id="1.10.840.10">
    <property type="entry name" value="Ras guanine-nucleotide exchange factors catalytic domain"/>
    <property type="match status" value="1"/>
</dbReference>
<evidence type="ECO:0000256" key="2">
    <source>
        <dbReference type="PROSITE-ProRule" id="PRU00168"/>
    </source>
</evidence>
<keyword evidence="3" id="KW-0175">Coiled coil</keyword>
<evidence type="ECO:0000256" key="3">
    <source>
        <dbReference type="SAM" id="Coils"/>
    </source>
</evidence>
<dbReference type="SUPFAM" id="SSF48366">
    <property type="entry name" value="Ras GEF"/>
    <property type="match status" value="1"/>
</dbReference>
<keyword evidence="7" id="KW-1185">Reference proteome</keyword>
<feature type="region of interest" description="Disordered" evidence="4">
    <location>
        <begin position="614"/>
        <end position="725"/>
    </location>
</feature>
<feature type="region of interest" description="Disordered" evidence="4">
    <location>
        <begin position="436"/>
        <end position="455"/>
    </location>
</feature>
<feature type="region of interest" description="Disordered" evidence="4">
    <location>
        <begin position="395"/>
        <end position="417"/>
    </location>
</feature>
<feature type="domain" description="Ras-GEF" evidence="5">
    <location>
        <begin position="82"/>
        <end position="345"/>
    </location>
</feature>
<dbReference type="EMBL" id="JABAYA010000008">
    <property type="protein sequence ID" value="KAF7731660.1"/>
    <property type="molecule type" value="Genomic_DNA"/>
</dbReference>
<dbReference type="InterPro" id="IPR001895">
    <property type="entry name" value="RASGEF_cat_dom"/>
</dbReference>
<comment type="caution">
    <text evidence="6">The sequence shown here is derived from an EMBL/GenBank/DDBJ whole genome shotgun (WGS) entry which is preliminary data.</text>
</comment>
<evidence type="ECO:0000256" key="4">
    <source>
        <dbReference type="SAM" id="MobiDB-lite"/>
    </source>
</evidence>
<feature type="compositionally biased region" description="Low complexity" evidence="4">
    <location>
        <begin position="625"/>
        <end position="636"/>
    </location>
</feature>
<accession>A0A8H7C0H4</accession>
<evidence type="ECO:0000259" key="5">
    <source>
        <dbReference type="PROSITE" id="PS50009"/>
    </source>
</evidence>
<dbReference type="PANTHER" id="PTHR23113:SF99">
    <property type="entry name" value="RASGEF DOMAIN-CONTAINING PROTEIN"/>
    <property type="match status" value="1"/>
</dbReference>
<dbReference type="InterPro" id="IPR008937">
    <property type="entry name" value="Ras-like_GEF"/>
</dbReference>
<sequence>MATAAGSLPLIPLSPIAKQVVALGNTLAQATENLTEAKQANPPVSLFTLRRLNEDVRIERNRIDKLTGQMHSVQSATAFHWDPDVLARQIAMVDCQLYANVVLQKRWLCQQDKKQTKLVHLLDFHRYLTHSFAHQLIYWAELTKGRPPIEKVIPLVHPKDNLVSHLVRVAYLLLHAYRDFSGLSAIMKALMLPEVRRLRRLWQLPSRIREMYRELTAIVSSANSYAGYHEALRNKVSLFARTATDPRHGSVESTIAIPWIQPHLAAIQSIITAYTAGDHDEINPTTAENLDVLLSAPGARKLAVAISILELCQRNSTTESIDLLEDELNLTDSSIRRASMMKPLHIDGLRSSIVPIPDLNRLAPGDLLAHHWLVSRVYLRKDQLVEESIEVEPLMPNERLSADDDDEQEEDKLMAEETPTLVDMPIRESVISRRASISSTRAIKEPAKENTSDVVIAEPEAAPTEQENSDDDGSDDNNDSDNNNDGNEPNVVAPTPVDETKPMESTPAASNDAADQPLDSQPETVSDAAGVNDAGETKQDSQEHVIEQDLQGVWSKVNQHKMKNEAVEQSKSVAAQSNAAGSVSTQQNSTISEQVKKSRLSPTAPEFIPLNRSLSLSAPVPSGLPSSIIVSPASSVNDIQDLEPVPDGEEENEDEIWRGYPNKSSDDSDSEEWNGYPSPTSDETMADEEEDEEEIWKGYPMPADATDPNVRRGSSQSEGSEGWKGYHAGKMEAAWQMETELQVQQHDWQGYTLETSNEDELDSSTMLDGKFGRSRQARDQRAEDAIEIFRQQAASKTNVINKTAAQKLQNTNQAVNRPVSRFKP</sequence>
<dbReference type="InterPro" id="IPR036964">
    <property type="entry name" value="RASGEF_cat_dom_sf"/>
</dbReference>
<evidence type="ECO:0000313" key="6">
    <source>
        <dbReference type="EMBL" id="KAF7731660.1"/>
    </source>
</evidence>
<dbReference type="GO" id="GO:0005085">
    <property type="term" value="F:guanyl-nucleotide exchange factor activity"/>
    <property type="evidence" value="ECO:0007669"/>
    <property type="project" value="UniProtKB-KW"/>
</dbReference>
<dbReference type="PANTHER" id="PTHR23113">
    <property type="entry name" value="GUANINE NUCLEOTIDE EXCHANGE FACTOR"/>
    <property type="match status" value="1"/>
</dbReference>
<dbReference type="AlphaFoldDB" id="A0A8H7C0H4"/>
<feature type="region of interest" description="Disordered" evidence="4">
    <location>
        <begin position="755"/>
        <end position="778"/>
    </location>
</feature>
<keyword evidence="1 2" id="KW-0344">Guanine-nucleotide releasing factor</keyword>
<dbReference type="PROSITE" id="PS50009">
    <property type="entry name" value="RASGEF_CAT"/>
    <property type="match status" value="1"/>
</dbReference>
<feature type="compositionally biased region" description="Acidic residues" evidence="4">
    <location>
        <begin position="684"/>
        <end position="694"/>
    </location>
</feature>
<feature type="compositionally biased region" description="Acidic residues" evidence="4">
    <location>
        <begin position="467"/>
        <end position="479"/>
    </location>
</feature>
<proteinExistence type="predicted"/>
<dbReference type="Pfam" id="PF00617">
    <property type="entry name" value="RasGEF"/>
    <property type="match status" value="1"/>
</dbReference>
<feature type="region of interest" description="Disordered" evidence="4">
    <location>
        <begin position="804"/>
        <end position="824"/>
    </location>
</feature>